<dbReference type="Gene3D" id="3.40.50.300">
    <property type="entry name" value="P-loop containing nucleotide triphosphate hydrolases"/>
    <property type="match status" value="1"/>
</dbReference>
<dbReference type="EMBL" id="CAADFO010000076">
    <property type="protein sequence ID" value="VFK31065.1"/>
    <property type="molecule type" value="Genomic_DNA"/>
</dbReference>
<dbReference type="CDD" id="cd00267">
    <property type="entry name" value="ABC_ATPase"/>
    <property type="match status" value="1"/>
</dbReference>
<sequence length="457" mass="51683">MKIRVENLGVLPQAEFTLGDLTIICGENNTGKTYATYALYGFLYHWRQAISIPIPEETIRALLSDGAVHIDVAKYRKDAVSLLEKGCAAYTERLPDIFAASKERFKQSRFLMDIDPNELDISGRYESTIGGAGKGITLFSLTKVQDSANLIITLLVEEDAVKIPQDAIMRVIGDALKEILFGSLFPNPFIASAERTGVVIFRNDLHFSKGDSDSFEVSHDPFARYSLTVNKNAEFVQQLEAISRKIGFIAENHPEILSDFSDIIGGEYVITQHDQLYFVPKGKRGVKLTMDESSSAVRSLLDIGFYLKHMTKPGDILMVDEPELNLHPENQRRIARLFARLVNIGIKVFVTTHSDYLIKELNTLIMLNDDMPHLKRITEQEGYQAQELLCPDRIRVYIAEELAEEELMEEADKETRRKTLTFTPADIDSELGIEVGSFDKTISTMNRIQRDIFWSDE</sequence>
<dbReference type="Pfam" id="PF13175">
    <property type="entry name" value="AAA_15"/>
    <property type="match status" value="1"/>
</dbReference>
<name>A0A450XP09_9GAMM</name>
<evidence type="ECO:0000313" key="4">
    <source>
        <dbReference type="EMBL" id="VFK77384.1"/>
    </source>
</evidence>
<dbReference type="AlphaFoldDB" id="A0A450XP09"/>
<evidence type="ECO:0000259" key="1">
    <source>
        <dbReference type="Pfam" id="PF13175"/>
    </source>
</evidence>
<feature type="domain" description="Endonuclease GajA/Old nuclease/RecF-like AAA" evidence="1">
    <location>
        <begin position="237"/>
        <end position="358"/>
    </location>
</feature>
<organism evidence="2">
    <name type="scientific">Candidatus Kentrum sp. MB</name>
    <dbReference type="NCBI Taxonomy" id="2138164"/>
    <lineage>
        <taxon>Bacteria</taxon>
        <taxon>Pseudomonadati</taxon>
        <taxon>Pseudomonadota</taxon>
        <taxon>Gammaproteobacteria</taxon>
        <taxon>Candidatus Kentrum</taxon>
    </lineage>
</organism>
<dbReference type="InterPro" id="IPR027417">
    <property type="entry name" value="P-loop_NTPase"/>
</dbReference>
<proteinExistence type="predicted"/>
<reference evidence="2" key="1">
    <citation type="submission" date="2019-02" db="EMBL/GenBank/DDBJ databases">
        <authorList>
            <person name="Gruber-Vodicka R. H."/>
            <person name="Seah K. B. B."/>
        </authorList>
    </citation>
    <scope>NUCLEOTIDE SEQUENCE</scope>
    <source>
        <strain evidence="2">BECK_BZ197</strain>
        <strain evidence="4">BECK_BZ198</strain>
        <strain evidence="3">BECK_BZ199</strain>
    </source>
</reference>
<accession>A0A450XP09</accession>
<dbReference type="EMBL" id="CAADGH010000131">
    <property type="protein sequence ID" value="VFK77384.1"/>
    <property type="molecule type" value="Genomic_DNA"/>
</dbReference>
<protein>
    <submittedName>
        <fullName evidence="2">AAA domain-containing protein, putative AbiEii toxin, Type IV TA system</fullName>
    </submittedName>
</protein>
<dbReference type="SUPFAM" id="SSF52540">
    <property type="entry name" value="P-loop containing nucleoside triphosphate hydrolases"/>
    <property type="match status" value="1"/>
</dbReference>
<dbReference type="PANTHER" id="PTHR43581">
    <property type="entry name" value="ATP/GTP PHOSPHATASE"/>
    <property type="match status" value="1"/>
</dbReference>
<dbReference type="PANTHER" id="PTHR43581:SF4">
    <property type="entry name" value="ATP_GTP PHOSPHATASE"/>
    <property type="match status" value="1"/>
</dbReference>
<evidence type="ECO:0000313" key="3">
    <source>
        <dbReference type="EMBL" id="VFK35577.1"/>
    </source>
</evidence>
<dbReference type="EMBL" id="CAADFQ010000129">
    <property type="protein sequence ID" value="VFK35577.1"/>
    <property type="molecule type" value="Genomic_DNA"/>
</dbReference>
<dbReference type="InterPro" id="IPR051396">
    <property type="entry name" value="Bact_Antivir_Def_Nuclease"/>
</dbReference>
<dbReference type="InterPro" id="IPR041685">
    <property type="entry name" value="AAA_GajA/Old/RecF-like"/>
</dbReference>
<evidence type="ECO:0000313" key="2">
    <source>
        <dbReference type="EMBL" id="VFK31065.1"/>
    </source>
</evidence>
<gene>
    <name evidence="2" type="ORF">BECKMB1821G_GA0114241_107610</name>
    <name evidence="4" type="ORF">BECKMB1821H_GA0114242_11311</name>
    <name evidence="3" type="ORF">BECKMB1821I_GA0114274_11291</name>
</gene>